<reference evidence="2" key="1">
    <citation type="journal article" date="2022" name="Mol. Ecol. Resour.">
        <title>The genomes of chicory, endive, great burdock and yacon provide insights into Asteraceae palaeo-polyploidization history and plant inulin production.</title>
        <authorList>
            <person name="Fan W."/>
            <person name="Wang S."/>
            <person name="Wang H."/>
            <person name="Wang A."/>
            <person name="Jiang F."/>
            <person name="Liu H."/>
            <person name="Zhao H."/>
            <person name="Xu D."/>
            <person name="Zhang Y."/>
        </authorList>
    </citation>
    <scope>NUCLEOTIDE SEQUENCE [LARGE SCALE GENOMIC DNA]</scope>
    <source>
        <strain evidence="2">cv. Yunnan</strain>
    </source>
</reference>
<proteinExistence type="predicted"/>
<keyword evidence="2" id="KW-1185">Reference proteome</keyword>
<gene>
    <name evidence="1" type="ORF">L1987_75172</name>
</gene>
<dbReference type="Proteomes" id="UP001056120">
    <property type="component" value="Linkage Group LG25"/>
</dbReference>
<name>A0ACB9A475_9ASTR</name>
<dbReference type="EMBL" id="CM042042">
    <property type="protein sequence ID" value="KAI3704942.1"/>
    <property type="molecule type" value="Genomic_DNA"/>
</dbReference>
<comment type="caution">
    <text evidence="1">The sequence shown here is derived from an EMBL/GenBank/DDBJ whole genome shotgun (WGS) entry which is preliminary data.</text>
</comment>
<organism evidence="1 2">
    <name type="scientific">Smallanthus sonchifolius</name>
    <dbReference type="NCBI Taxonomy" id="185202"/>
    <lineage>
        <taxon>Eukaryota</taxon>
        <taxon>Viridiplantae</taxon>
        <taxon>Streptophyta</taxon>
        <taxon>Embryophyta</taxon>
        <taxon>Tracheophyta</taxon>
        <taxon>Spermatophyta</taxon>
        <taxon>Magnoliopsida</taxon>
        <taxon>eudicotyledons</taxon>
        <taxon>Gunneridae</taxon>
        <taxon>Pentapetalae</taxon>
        <taxon>asterids</taxon>
        <taxon>campanulids</taxon>
        <taxon>Asterales</taxon>
        <taxon>Asteraceae</taxon>
        <taxon>Asteroideae</taxon>
        <taxon>Heliantheae alliance</taxon>
        <taxon>Millerieae</taxon>
        <taxon>Smallanthus</taxon>
    </lineage>
</organism>
<reference evidence="1 2" key="2">
    <citation type="journal article" date="2022" name="Mol. Ecol. Resour.">
        <title>The genomes of chicory, endive, great burdock and yacon provide insights into Asteraceae paleo-polyploidization history and plant inulin production.</title>
        <authorList>
            <person name="Fan W."/>
            <person name="Wang S."/>
            <person name="Wang H."/>
            <person name="Wang A."/>
            <person name="Jiang F."/>
            <person name="Liu H."/>
            <person name="Zhao H."/>
            <person name="Xu D."/>
            <person name="Zhang Y."/>
        </authorList>
    </citation>
    <scope>NUCLEOTIDE SEQUENCE [LARGE SCALE GENOMIC DNA]</scope>
    <source>
        <strain evidence="2">cv. Yunnan</strain>
        <tissue evidence="1">Leaves</tissue>
    </source>
</reference>
<evidence type="ECO:0000313" key="2">
    <source>
        <dbReference type="Proteomes" id="UP001056120"/>
    </source>
</evidence>
<protein>
    <submittedName>
        <fullName evidence="1">Uncharacterized protein</fullName>
    </submittedName>
</protein>
<evidence type="ECO:0000313" key="1">
    <source>
        <dbReference type="EMBL" id="KAI3704942.1"/>
    </source>
</evidence>
<sequence>MAAKPNTSVQEWKDELEKRVEVLTWFSSVEKRLRSELGNAKGQESAKLQDDLRMMQIQIDEANGKVIEELLKHHQLSRRRRLKA</sequence>
<accession>A0ACB9A475</accession>